<evidence type="ECO:0000256" key="4">
    <source>
        <dbReference type="ARBA" id="ARBA00023004"/>
    </source>
</evidence>
<dbReference type="SFLD" id="SFLDG01082">
    <property type="entry name" value="B12-binding_domain_containing"/>
    <property type="match status" value="1"/>
</dbReference>
<dbReference type="SMART" id="SM00729">
    <property type="entry name" value="Elp3"/>
    <property type="match status" value="1"/>
</dbReference>
<name>A0A1F7RZV7_9BACT</name>
<evidence type="ECO:0000256" key="3">
    <source>
        <dbReference type="ARBA" id="ARBA00022723"/>
    </source>
</evidence>
<evidence type="ECO:0000256" key="2">
    <source>
        <dbReference type="ARBA" id="ARBA00022691"/>
    </source>
</evidence>
<evidence type="ECO:0000256" key="5">
    <source>
        <dbReference type="ARBA" id="ARBA00023014"/>
    </source>
</evidence>
<dbReference type="GO" id="GO:0046872">
    <property type="term" value="F:metal ion binding"/>
    <property type="evidence" value="ECO:0007669"/>
    <property type="project" value="UniProtKB-KW"/>
</dbReference>
<dbReference type="InterPro" id="IPR023404">
    <property type="entry name" value="rSAM_horseshoe"/>
</dbReference>
<dbReference type="Gene3D" id="3.80.30.20">
    <property type="entry name" value="tm_1862 like domain"/>
    <property type="match status" value="1"/>
</dbReference>
<dbReference type="PANTHER" id="PTHR43409:SF7">
    <property type="entry name" value="BLL1977 PROTEIN"/>
    <property type="match status" value="1"/>
</dbReference>
<organism evidence="7 8">
    <name type="scientific">Candidatus Schekmanbacteria bacterium RBG_16_38_10</name>
    <dbReference type="NCBI Taxonomy" id="1817879"/>
    <lineage>
        <taxon>Bacteria</taxon>
        <taxon>Candidatus Schekmaniibacteriota</taxon>
    </lineage>
</organism>
<keyword evidence="4" id="KW-0408">Iron</keyword>
<sequence>MWIRNSDDGTIEKNDIGLFINELDTLPYIERKLWDPWIASKPIKTQHILMGRGCPFKCTYCSNHILADTQDGKYVRFRSPENIIGELQDILLHYPDVDSIYFEVETFGASTKYAMNFCEKLEEFNKSLQRSVQYGINMAVTRTIGRNVELIEAMKRANFSFVNIGLESGSERVRRDVLKRPVYSNQDLIEFCKMARERSIKVNLFVLLGVPGETIDDFKQTIDCAKQCLPNSCMVSIFYPYPGTRLFDIAKEQKLMNDDLDTRNERRTTVLRLKDFPRWRIQYENVMFHFKVFKGQMPFYKRFLYILRRLMFMSPWLNSLYMYFVYKSWIGAVINERISRRQFRAAEDCTEL</sequence>
<dbReference type="GO" id="GO:0003824">
    <property type="term" value="F:catalytic activity"/>
    <property type="evidence" value="ECO:0007669"/>
    <property type="project" value="InterPro"/>
</dbReference>
<dbReference type="PANTHER" id="PTHR43409">
    <property type="entry name" value="ANAEROBIC MAGNESIUM-PROTOPORPHYRIN IX MONOMETHYL ESTER CYCLASE-RELATED"/>
    <property type="match status" value="1"/>
</dbReference>
<dbReference type="EMBL" id="MGDE01000058">
    <property type="protein sequence ID" value="OGL47105.1"/>
    <property type="molecule type" value="Genomic_DNA"/>
</dbReference>
<gene>
    <name evidence="7" type="ORF">A2W05_06825</name>
</gene>
<accession>A0A1F7RZV7</accession>
<evidence type="ECO:0000313" key="8">
    <source>
        <dbReference type="Proteomes" id="UP000178797"/>
    </source>
</evidence>
<dbReference type="InterPro" id="IPR051198">
    <property type="entry name" value="BchE-like"/>
</dbReference>
<dbReference type="GO" id="GO:0051536">
    <property type="term" value="F:iron-sulfur cluster binding"/>
    <property type="evidence" value="ECO:0007669"/>
    <property type="project" value="UniProtKB-KW"/>
</dbReference>
<dbReference type="SUPFAM" id="SSF102114">
    <property type="entry name" value="Radical SAM enzymes"/>
    <property type="match status" value="1"/>
</dbReference>
<evidence type="ECO:0000259" key="6">
    <source>
        <dbReference type="PROSITE" id="PS51918"/>
    </source>
</evidence>
<dbReference type="InterPro" id="IPR007197">
    <property type="entry name" value="rSAM"/>
</dbReference>
<dbReference type="InterPro" id="IPR006638">
    <property type="entry name" value="Elp3/MiaA/NifB-like_rSAM"/>
</dbReference>
<dbReference type="PROSITE" id="PS51918">
    <property type="entry name" value="RADICAL_SAM"/>
    <property type="match status" value="1"/>
</dbReference>
<proteinExistence type="predicted"/>
<dbReference type="SFLD" id="SFLDS00029">
    <property type="entry name" value="Radical_SAM"/>
    <property type="match status" value="1"/>
</dbReference>
<evidence type="ECO:0000256" key="1">
    <source>
        <dbReference type="ARBA" id="ARBA00001966"/>
    </source>
</evidence>
<comment type="caution">
    <text evidence="7">The sequence shown here is derived from an EMBL/GenBank/DDBJ whole genome shotgun (WGS) entry which is preliminary data.</text>
</comment>
<keyword evidence="3" id="KW-0479">Metal-binding</keyword>
<comment type="cofactor">
    <cofactor evidence="1">
        <name>[4Fe-4S] cluster</name>
        <dbReference type="ChEBI" id="CHEBI:49883"/>
    </cofactor>
</comment>
<dbReference type="Pfam" id="PF04055">
    <property type="entry name" value="Radical_SAM"/>
    <property type="match status" value="1"/>
</dbReference>
<dbReference type="CDD" id="cd01335">
    <property type="entry name" value="Radical_SAM"/>
    <property type="match status" value="1"/>
</dbReference>
<reference evidence="7 8" key="1">
    <citation type="journal article" date="2016" name="Nat. Commun.">
        <title>Thousands of microbial genomes shed light on interconnected biogeochemical processes in an aquifer system.</title>
        <authorList>
            <person name="Anantharaman K."/>
            <person name="Brown C.T."/>
            <person name="Hug L.A."/>
            <person name="Sharon I."/>
            <person name="Castelle C.J."/>
            <person name="Probst A.J."/>
            <person name="Thomas B.C."/>
            <person name="Singh A."/>
            <person name="Wilkins M.J."/>
            <person name="Karaoz U."/>
            <person name="Brodie E.L."/>
            <person name="Williams K.H."/>
            <person name="Hubbard S.S."/>
            <person name="Banfield J.F."/>
        </authorList>
    </citation>
    <scope>NUCLEOTIDE SEQUENCE [LARGE SCALE GENOMIC DNA]</scope>
</reference>
<evidence type="ECO:0000313" key="7">
    <source>
        <dbReference type="EMBL" id="OGL47105.1"/>
    </source>
</evidence>
<keyword evidence="2" id="KW-0949">S-adenosyl-L-methionine</keyword>
<keyword evidence="5" id="KW-0411">Iron-sulfur</keyword>
<dbReference type="AlphaFoldDB" id="A0A1F7RZV7"/>
<dbReference type="Proteomes" id="UP000178797">
    <property type="component" value="Unassembled WGS sequence"/>
</dbReference>
<dbReference type="InterPro" id="IPR058240">
    <property type="entry name" value="rSAM_sf"/>
</dbReference>
<protein>
    <recommendedName>
        <fullName evidence="6">Radical SAM core domain-containing protein</fullName>
    </recommendedName>
</protein>
<feature type="domain" description="Radical SAM core" evidence="6">
    <location>
        <begin position="40"/>
        <end position="278"/>
    </location>
</feature>